<dbReference type="PANTHER" id="PTHR43818">
    <property type="entry name" value="BCDNA.GH03377"/>
    <property type="match status" value="1"/>
</dbReference>
<reference evidence="3 4" key="1">
    <citation type="submission" date="2019-08" db="EMBL/GenBank/DDBJ databases">
        <title>In-depth cultivation of the pig gut microbiome towards novel bacterial diversity and tailored functional studies.</title>
        <authorList>
            <person name="Wylensek D."/>
            <person name="Hitch T.C.A."/>
            <person name="Clavel T."/>
        </authorList>
    </citation>
    <scope>NUCLEOTIDE SEQUENCE [LARGE SCALE GENOMIC DNA]</scope>
    <source>
        <strain evidence="3 4">WCA3-601-WT-6J</strain>
    </source>
</reference>
<dbReference type="PANTHER" id="PTHR43818:SF5">
    <property type="entry name" value="OXIDOREDUCTASE FAMILY PROTEIN"/>
    <property type="match status" value="1"/>
</dbReference>
<sequence length="504" mass="57298">MAGLRPVLSEIPRKLVLSRFKFFPSSRVVGEWIARQRTVFPKNAVRFYGFCTLYGTKIFRIMQSAEANLAIRKTREVNMMKEKLKVGVFGGGRGLTMMNVLLDHPDARLVAVCDKYQPSLDKVSQMAKEKNADVATYTNFDDFIRHDMDAVVLANYAHEHALYAVKCLDAGKHVLSEVLPCGTIAQGVALIEAVEKSGLVYAYAENYCYMQHNFEMWYRIKHGDIGDICYAEGEYVHDCTAITPAITYGDPAHWRNKMSANFYCTHSLGPMLMSIGHRPVRVVGYELPDFGRSGTLPIFKGAGGLQMVTLDNGAVCRGLHGNLRREGARNYNYLYYGDSGMMESGRFDNSPLVNVYHEGEKYCEGTWEQFDPEPRVKLDIDYDKVGHMGSDYYPTHFFIEKILGRPEGFEWSIDVYQAVEMGICGILAHRSALRGNVPLDVPDLRDKTQRDAWRNDNETTNPDVPNAQLVPLSSLPTYPYDEEHFYSCVRRLWQDGKRLEKYPE</sequence>
<dbReference type="AlphaFoldDB" id="A0A6I2U7Y6"/>
<dbReference type="Pfam" id="PF01408">
    <property type="entry name" value="GFO_IDH_MocA"/>
    <property type="match status" value="1"/>
</dbReference>
<name>A0A6I2U7Y6_9FIRM</name>
<feature type="region of interest" description="Disordered" evidence="1">
    <location>
        <begin position="448"/>
        <end position="467"/>
    </location>
</feature>
<dbReference type="SUPFAM" id="SSF51735">
    <property type="entry name" value="NAD(P)-binding Rossmann-fold domains"/>
    <property type="match status" value="1"/>
</dbReference>
<feature type="compositionally biased region" description="Basic and acidic residues" evidence="1">
    <location>
        <begin position="448"/>
        <end position="457"/>
    </location>
</feature>
<protein>
    <submittedName>
        <fullName evidence="3">Gfo/Idh/MocA family oxidoreductase</fullName>
    </submittedName>
</protein>
<feature type="domain" description="Gfo/Idh/MocA-like oxidoreductase N-terminal" evidence="2">
    <location>
        <begin position="84"/>
        <end position="202"/>
    </location>
</feature>
<accession>A0A6I2U7Y6</accession>
<dbReference type="Proteomes" id="UP000431913">
    <property type="component" value="Unassembled WGS sequence"/>
</dbReference>
<gene>
    <name evidence="3" type="ORF">FYJ76_14455</name>
</gene>
<evidence type="ECO:0000313" key="4">
    <source>
        <dbReference type="Proteomes" id="UP000431913"/>
    </source>
</evidence>
<dbReference type="InterPro" id="IPR050463">
    <property type="entry name" value="Gfo/Idh/MocA_oxidrdct_glycsds"/>
</dbReference>
<organism evidence="3 4">
    <name type="scientific">Ruthenibacterium lactatiformans</name>
    <dbReference type="NCBI Taxonomy" id="1550024"/>
    <lineage>
        <taxon>Bacteria</taxon>
        <taxon>Bacillati</taxon>
        <taxon>Bacillota</taxon>
        <taxon>Clostridia</taxon>
        <taxon>Eubacteriales</taxon>
        <taxon>Oscillospiraceae</taxon>
        <taxon>Ruthenibacterium</taxon>
    </lineage>
</organism>
<evidence type="ECO:0000259" key="2">
    <source>
        <dbReference type="Pfam" id="PF01408"/>
    </source>
</evidence>
<dbReference type="InterPro" id="IPR036291">
    <property type="entry name" value="NAD(P)-bd_dom_sf"/>
</dbReference>
<dbReference type="Gene3D" id="3.40.50.720">
    <property type="entry name" value="NAD(P)-binding Rossmann-like Domain"/>
    <property type="match status" value="1"/>
</dbReference>
<proteinExistence type="predicted"/>
<dbReference type="Gene3D" id="3.30.360.10">
    <property type="entry name" value="Dihydrodipicolinate Reductase, domain 2"/>
    <property type="match status" value="1"/>
</dbReference>
<dbReference type="InterPro" id="IPR000683">
    <property type="entry name" value="Gfo/Idh/MocA-like_OxRdtase_N"/>
</dbReference>
<comment type="caution">
    <text evidence="3">The sequence shown here is derived from an EMBL/GenBank/DDBJ whole genome shotgun (WGS) entry which is preliminary data.</text>
</comment>
<evidence type="ECO:0000313" key="3">
    <source>
        <dbReference type="EMBL" id="MST93116.1"/>
    </source>
</evidence>
<evidence type="ECO:0000256" key="1">
    <source>
        <dbReference type="SAM" id="MobiDB-lite"/>
    </source>
</evidence>
<dbReference type="GO" id="GO:0000166">
    <property type="term" value="F:nucleotide binding"/>
    <property type="evidence" value="ECO:0007669"/>
    <property type="project" value="InterPro"/>
</dbReference>
<dbReference type="EMBL" id="VUNJ01000019">
    <property type="protein sequence ID" value="MST93116.1"/>
    <property type="molecule type" value="Genomic_DNA"/>
</dbReference>